<dbReference type="Pfam" id="PF11992">
    <property type="entry name" value="TgpA_N"/>
    <property type="match status" value="1"/>
</dbReference>
<dbReference type="PANTHER" id="PTHR42736:SF1">
    <property type="entry name" value="PROTEIN-GLUTAMINE GAMMA-GLUTAMYLTRANSFERASE"/>
    <property type="match status" value="1"/>
</dbReference>
<feature type="domain" description="Transglutaminase-like" evidence="3">
    <location>
        <begin position="1201"/>
        <end position="1273"/>
    </location>
</feature>
<protein>
    <submittedName>
        <fullName evidence="4">Transglutaminase-like superfamily</fullName>
    </submittedName>
</protein>
<evidence type="ECO:0000259" key="3">
    <source>
        <dbReference type="SMART" id="SM00460"/>
    </source>
</evidence>
<feature type="transmembrane region" description="Helical" evidence="2">
    <location>
        <begin position="643"/>
        <end position="662"/>
    </location>
</feature>
<sequence length="1549" mass="165740">MRHVLHHVPHRNAPGSVPGNVLANISRSTTKRDSKQRLPRHWRRHGMIRPSAAGLAAVVFAAGLWFMGLLLDDRALMAAALAVTLIIGVSLVLAFAQWLLIPRVDSSCIDERRCILDISSTMLPLPRLLLPRTMRMRSQYERLNQDNQVIDRYVGSRPSDRGLYRRTGLFVRWHDPFGLWSASRILLRHDDEIVLPSVAEQLANGQRMADQRMQGMTQSENTGGVRAYAAGDPPKLISWKATAHRGELMTRETGRDIRVSTIVLLDVRSAGVTDAQVDAQVERVLPMLNSSSPDSQLIVTDGVQFADVDSARLLAAMSPISSSDVPADAQAGAGNHDRVDTESSASAIANRVADIMAHHHGVIGVRLITSNPQGALASSLRQSIGDDRLRVIDVPIDRQRDTARTRSHKAAATTIVSAQQSQPRALSRILTAAALLAFFALSISALTGLVAATGYWPWFTAVALAVIAIESVLPARSTVRYVIRTISVIVATLVAAAVLIVIRVHDIATIWLFDRDAFQRINDEAAASANASTAAAEYVAHITPWSMIRDIFSRGFDVLNAQLPPLTVDQSSDVVLIAAVAGIVIMFRLILIARQVAPAFAILPVALLAADYALIGRPTDWWQVSLLAVAFLIALSQSRPNRVALPAPTAVVALVTAATLALTTPAVNFAQAVPLSFGDSAGLLSANTINPMVDLKRSLSTGSDTTVLTYRASKRTYLRMTTLDDFNGDMWSFDAALSKDANLYGSGIQLGLDSSNMMTREERLRNIDDPLSLYATIGYLYDGSGTYYYGNNFNGSGASSNGSGEPRDDYEYGDGGTSRDLRDSVASNRRNQFINLASSQYRRTADVTIETLSSRFLPVTGVTTVMASGIDSTWLSAGSTIYNRTATTGQGMQYRTSGIGPDPITSTAGFTRISDVNDVYRKLADEAQGGDDLPWTQRTAAREQLVSEGVAEQHDDWWVMPITVARTGDGSADGSGVAEPGDLVTDSQGNEVGTVSGISGHMNGEDSSVIPAYSITLASAFRSRVGIGSDESIGFMYAKDGRIALVLAMRQLSADNSSAGTDRSNDNDIEDYFNSSQDGIWYASGIGDLQRELVYSMMSIDSARSGQSAVARYTTERVARMNSQARSQYRSLPTDLPSNITALVEQAKAAGIATDGDGYDHQVAAMRWLVDYFTNPANEFVYSLNAPDGNGRSNLDVINNFLDSRSGYCTHYASALAVLGRAMGVPTRMVLGYNAGVDRANADGEFEVAAKQLHAWVDAYIDGVGWVPFDVTPATSENGSAAADAASGTGAGADGADAGDGTDATTATPNAGTNGASGDDMGATDGDAADNGQDAEGDAADQQGANDSDATSGSDTASGGQTVSWWSRLKLPRWAAITLVVVLIVACVMGLALIPAGLRVLRRRRRLRVIAGAGGGSGVGGAGTAAWLAAWSEICDRAWDIGVRWTSSDTERTIAVLIADTIGDGERHSQHASAHDRNGDISASLAQISDHVTAIAFGASHDVDVRADELREQTDTVLAKLSDVDRQHSIWVRVRNFLMPASLLRRVNR</sequence>
<evidence type="ECO:0000256" key="1">
    <source>
        <dbReference type="SAM" id="MobiDB-lite"/>
    </source>
</evidence>
<feature type="transmembrane region" description="Helical" evidence="2">
    <location>
        <begin position="621"/>
        <end position="636"/>
    </location>
</feature>
<keyword evidence="2" id="KW-0812">Transmembrane</keyword>
<keyword evidence="2" id="KW-1133">Transmembrane helix</keyword>
<feature type="transmembrane region" description="Helical" evidence="2">
    <location>
        <begin position="77"/>
        <end position="101"/>
    </location>
</feature>
<keyword evidence="5" id="KW-1185">Reference proteome</keyword>
<feature type="compositionally biased region" description="Low complexity" evidence="1">
    <location>
        <begin position="1340"/>
        <end position="1361"/>
    </location>
</feature>
<dbReference type="PANTHER" id="PTHR42736">
    <property type="entry name" value="PROTEIN-GLUTAMINE GAMMA-GLUTAMYLTRANSFERASE"/>
    <property type="match status" value="1"/>
</dbReference>
<evidence type="ECO:0000256" key="2">
    <source>
        <dbReference type="SAM" id="Phobius"/>
    </source>
</evidence>
<evidence type="ECO:0000313" key="5">
    <source>
        <dbReference type="Proteomes" id="UP000216074"/>
    </source>
</evidence>
<name>A0A261FXC6_9BIFI</name>
<feature type="transmembrane region" description="Helical" evidence="2">
    <location>
        <begin position="455"/>
        <end position="473"/>
    </location>
</feature>
<feature type="region of interest" description="Disordered" evidence="1">
    <location>
        <begin position="797"/>
        <end position="821"/>
    </location>
</feature>
<feature type="transmembrane region" description="Helical" evidence="2">
    <location>
        <begin position="52"/>
        <end position="71"/>
    </location>
</feature>
<feature type="transmembrane region" description="Helical" evidence="2">
    <location>
        <begin position="1374"/>
        <end position="1398"/>
    </location>
</feature>
<dbReference type="InterPro" id="IPR052901">
    <property type="entry name" value="Bact_TGase-like"/>
</dbReference>
<keyword evidence="2" id="KW-0472">Membrane</keyword>
<dbReference type="InterPro" id="IPR038765">
    <property type="entry name" value="Papain-like_cys_pep_sf"/>
</dbReference>
<dbReference type="InterPro" id="IPR002931">
    <property type="entry name" value="Transglutaminase-like"/>
</dbReference>
<evidence type="ECO:0000313" key="4">
    <source>
        <dbReference type="EMBL" id="OZG63583.1"/>
    </source>
</evidence>
<feature type="region of interest" description="Disordered" evidence="1">
    <location>
        <begin position="1277"/>
        <end position="1361"/>
    </location>
</feature>
<dbReference type="InterPro" id="IPR021878">
    <property type="entry name" value="TgpA_N"/>
</dbReference>
<dbReference type="RefSeq" id="WP_094730335.1">
    <property type="nucleotide sequence ID" value="NZ_MWWY01000035.1"/>
</dbReference>
<dbReference type="EMBL" id="MWWY01000035">
    <property type="protein sequence ID" value="OZG63583.1"/>
    <property type="molecule type" value="Genomic_DNA"/>
</dbReference>
<dbReference type="Gene3D" id="3.10.620.30">
    <property type="match status" value="1"/>
</dbReference>
<accession>A0A261FXC6</accession>
<dbReference type="OrthoDB" id="9804023at2"/>
<feature type="transmembrane region" description="Helical" evidence="2">
    <location>
        <begin position="596"/>
        <end position="615"/>
    </location>
</feature>
<dbReference type="SUPFAM" id="SSF54001">
    <property type="entry name" value="Cysteine proteinases"/>
    <property type="match status" value="1"/>
</dbReference>
<organism evidence="4 5">
    <name type="scientific">Bifidobacterium hapali</name>
    <dbReference type="NCBI Taxonomy" id="1630172"/>
    <lineage>
        <taxon>Bacteria</taxon>
        <taxon>Bacillati</taxon>
        <taxon>Actinomycetota</taxon>
        <taxon>Actinomycetes</taxon>
        <taxon>Bifidobacteriales</taxon>
        <taxon>Bifidobacteriaceae</taxon>
        <taxon>Bifidobacterium</taxon>
    </lineage>
</organism>
<feature type="transmembrane region" description="Helical" evidence="2">
    <location>
        <begin position="574"/>
        <end position="591"/>
    </location>
</feature>
<proteinExistence type="predicted"/>
<reference evidence="4 5" key="1">
    <citation type="journal article" date="2017" name="BMC Genomics">
        <title>Comparative genomic and phylogenomic analyses of the Bifidobacteriaceae family.</title>
        <authorList>
            <person name="Lugli G.A."/>
            <person name="Milani C."/>
            <person name="Turroni F."/>
            <person name="Duranti S."/>
            <person name="Mancabelli L."/>
            <person name="Mangifesta M."/>
            <person name="Ferrario C."/>
            <person name="Modesto M."/>
            <person name="Mattarelli P."/>
            <person name="Jiri K."/>
            <person name="van Sinderen D."/>
            <person name="Ventura M."/>
        </authorList>
    </citation>
    <scope>NUCLEOTIDE SEQUENCE [LARGE SCALE GENOMIC DNA]</scope>
    <source>
        <strain evidence="4 5">DSM 100202</strain>
    </source>
</reference>
<feature type="region of interest" description="Disordered" evidence="1">
    <location>
        <begin position="969"/>
        <end position="988"/>
    </location>
</feature>
<comment type="caution">
    <text evidence="4">The sequence shown here is derived from an EMBL/GenBank/DDBJ whole genome shotgun (WGS) entry which is preliminary data.</text>
</comment>
<feature type="transmembrane region" description="Helical" evidence="2">
    <location>
        <begin position="485"/>
        <end position="505"/>
    </location>
</feature>
<feature type="transmembrane region" description="Helical" evidence="2">
    <location>
        <begin position="429"/>
        <end position="449"/>
    </location>
</feature>
<dbReference type="Proteomes" id="UP000216074">
    <property type="component" value="Unassembled WGS sequence"/>
</dbReference>
<gene>
    <name evidence="4" type="ORF">BHAP_1770</name>
</gene>
<feature type="compositionally biased region" description="Low complexity" evidence="1">
    <location>
        <begin position="1277"/>
        <end position="1332"/>
    </location>
</feature>
<dbReference type="SMART" id="SM00460">
    <property type="entry name" value="TGc"/>
    <property type="match status" value="1"/>
</dbReference>
<dbReference type="Pfam" id="PF01841">
    <property type="entry name" value="Transglut_core"/>
    <property type="match status" value="1"/>
</dbReference>